<sequence length="386" mass="42596">MPGSTGTTTSVGDADEGKPQTMHINVYGPVKQINAPETNKIEKTTTHATNLPVVEQGYRDEPCAAEETKNTLHENDEWSLTSPSPPYTPYYQAGVHDQPHPTSVHNPPRGSGPASSSTRQPCPTFDQVNPQERPVSLFQTEPCICESRRVTRSMSGRTCSRCGRTFEQPDDRSAASSPTGLNRPASCTRQPSSASALGEATGRRVSDGSGNTQIHYNYNFTLNGDVKYLMVGESNEINKTTIPPVDEQGYQDEPRTGEETGNRRQEDDEESLSSEIHSAFGELSHGVSETPDTPPPDEGHGGSLYFPSDHEAHFTELKTPITQDRRNHTRSYGSRGFRGSHGRQTPPREGQRDRAFVEDPNYTRSRAAWGRYHDTQVKEPIPAEED</sequence>
<dbReference type="AlphaFoldDB" id="A0ABD0KMC8"/>
<feature type="compositionally biased region" description="Basic and acidic residues" evidence="1">
    <location>
        <begin position="57"/>
        <end position="76"/>
    </location>
</feature>
<evidence type="ECO:0000313" key="2">
    <source>
        <dbReference type="EMBL" id="KAK7488269.1"/>
    </source>
</evidence>
<dbReference type="Proteomes" id="UP001519460">
    <property type="component" value="Unassembled WGS sequence"/>
</dbReference>
<feature type="compositionally biased region" description="Polar residues" evidence="1">
    <location>
        <begin position="1"/>
        <end position="11"/>
    </location>
</feature>
<reference evidence="2 3" key="1">
    <citation type="journal article" date="2023" name="Sci. Data">
        <title>Genome assembly of the Korean intertidal mud-creeper Batillaria attramentaria.</title>
        <authorList>
            <person name="Patra A.K."/>
            <person name="Ho P.T."/>
            <person name="Jun S."/>
            <person name="Lee S.J."/>
            <person name="Kim Y."/>
            <person name="Won Y.J."/>
        </authorList>
    </citation>
    <scope>NUCLEOTIDE SEQUENCE [LARGE SCALE GENOMIC DNA]</scope>
    <source>
        <strain evidence="2">Wonlab-2016</strain>
    </source>
</reference>
<evidence type="ECO:0000313" key="3">
    <source>
        <dbReference type="Proteomes" id="UP001519460"/>
    </source>
</evidence>
<gene>
    <name evidence="2" type="ORF">BaRGS_00020428</name>
</gene>
<proteinExistence type="predicted"/>
<feature type="compositionally biased region" description="Polar residues" evidence="1">
    <location>
        <begin position="174"/>
        <end position="195"/>
    </location>
</feature>
<dbReference type="EMBL" id="JACVVK020000152">
    <property type="protein sequence ID" value="KAK7488269.1"/>
    <property type="molecule type" value="Genomic_DNA"/>
</dbReference>
<feature type="region of interest" description="Disordered" evidence="1">
    <location>
        <begin position="156"/>
        <end position="212"/>
    </location>
</feature>
<name>A0ABD0KMC8_9CAEN</name>
<feature type="region of interest" description="Disordered" evidence="1">
    <location>
        <begin position="239"/>
        <end position="386"/>
    </location>
</feature>
<keyword evidence="3" id="KW-1185">Reference proteome</keyword>
<protein>
    <submittedName>
        <fullName evidence="2">Uncharacterized protein</fullName>
    </submittedName>
</protein>
<comment type="caution">
    <text evidence="2">The sequence shown here is derived from an EMBL/GenBank/DDBJ whole genome shotgun (WGS) entry which is preliminary data.</text>
</comment>
<feature type="region of interest" description="Disordered" evidence="1">
    <location>
        <begin position="1"/>
        <end position="22"/>
    </location>
</feature>
<feature type="compositionally biased region" description="Polar residues" evidence="1">
    <location>
        <begin position="113"/>
        <end position="130"/>
    </location>
</feature>
<feature type="compositionally biased region" description="Basic and acidic residues" evidence="1">
    <location>
        <begin position="252"/>
        <end position="266"/>
    </location>
</feature>
<evidence type="ECO:0000256" key="1">
    <source>
        <dbReference type="SAM" id="MobiDB-lite"/>
    </source>
</evidence>
<organism evidence="2 3">
    <name type="scientific">Batillaria attramentaria</name>
    <dbReference type="NCBI Taxonomy" id="370345"/>
    <lineage>
        <taxon>Eukaryota</taxon>
        <taxon>Metazoa</taxon>
        <taxon>Spiralia</taxon>
        <taxon>Lophotrochozoa</taxon>
        <taxon>Mollusca</taxon>
        <taxon>Gastropoda</taxon>
        <taxon>Caenogastropoda</taxon>
        <taxon>Sorbeoconcha</taxon>
        <taxon>Cerithioidea</taxon>
        <taxon>Batillariidae</taxon>
        <taxon>Batillaria</taxon>
    </lineage>
</organism>
<accession>A0ABD0KMC8</accession>
<feature type="region of interest" description="Disordered" evidence="1">
    <location>
        <begin position="44"/>
        <end position="133"/>
    </location>
</feature>